<feature type="domain" description="FimV N-terminal" evidence="3">
    <location>
        <begin position="66"/>
        <end position="173"/>
    </location>
</feature>
<protein>
    <recommendedName>
        <fullName evidence="3">FimV N-terminal domain-containing protein</fullName>
    </recommendedName>
</protein>
<keyword evidence="2" id="KW-1133">Transmembrane helix</keyword>
<dbReference type="Proteomes" id="UP001139353">
    <property type="component" value="Unassembled WGS sequence"/>
</dbReference>
<feature type="transmembrane region" description="Helical" evidence="2">
    <location>
        <begin position="47"/>
        <end position="68"/>
    </location>
</feature>
<dbReference type="AlphaFoldDB" id="A0A9X1YPB2"/>
<feature type="non-terminal residue" evidence="4">
    <location>
        <position position="215"/>
    </location>
</feature>
<gene>
    <name evidence="4" type="ORF">LPC04_26180</name>
</gene>
<sequence>MTQASAAAPDTDELVERPVIQGDVAGIAISHSGYKLKNRSLVTTGRALNVMAAAALVLLSTGASALGLGRVNVQSVLGEALRAEIEVTSLSAEEASSLHVNLASPDAFKASGVEYNAVLNGATVTLQRRADGRPVLVLSSDKVVQEPFIDVIVDFQWATGKLTRSYTLLIDPPGRNTAAQPGTTATAPVFASPPPVARAPAAPAPAPQVALAPPP</sequence>
<name>A0A9X1YPB2_9BURK</name>
<comment type="caution">
    <text evidence="4">The sequence shown here is derived from an EMBL/GenBank/DDBJ whole genome shotgun (WGS) entry which is preliminary data.</text>
</comment>
<dbReference type="EMBL" id="JAJLJH010000013">
    <property type="protein sequence ID" value="MCK9689220.1"/>
    <property type="molecule type" value="Genomic_DNA"/>
</dbReference>
<evidence type="ECO:0000259" key="3">
    <source>
        <dbReference type="Pfam" id="PF25800"/>
    </source>
</evidence>
<accession>A0A9X1YPB2</accession>
<keyword evidence="2" id="KW-0472">Membrane</keyword>
<dbReference type="InterPro" id="IPR057840">
    <property type="entry name" value="FimV_N"/>
</dbReference>
<dbReference type="Pfam" id="PF25800">
    <property type="entry name" value="FimV_N"/>
    <property type="match status" value="1"/>
</dbReference>
<evidence type="ECO:0000313" key="4">
    <source>
        <dbReference type="EMBL" id="MCK9689220.1"/>
    </source>
</evidence>
<organism evidence="4 5">
    <name type="scientific">Scleromatobacter humisilvae</name>
    <dbReference type="NCBI Taxonomy" id="2897159"/>
    <lineage>
        <taxon>Bacteria</taxon>
        <taxon>Pseudomonadati</taxon>
        <taxon>Pseudomonadota</taxon>
        <taxon>Betaproteobacteria</taxon>
        <taxon>Burkholderiales</taxon>
        <taxon>Sphaerotilaceae</taxon>
        <taxon>Scleromatobacter</taxon>
    </lineage>
</organism>
<evidence type="ECO:0000256" key="2">
    <source>
        <dbReference type="SAM" id="Phobius"/>
    </source>
</evidence>
<proteinExistence type="predicted"/>
<reference evidence="4" key="1">
    <citation type="submission" date="2021-11" db="EMBL/GenBank/DDBJ databases">
        <title>BS-T2-15 a new species belonging to the Comamonadaceae family isolated from the soil of a French oak forest.</title>
        <authorList>
            <person name="Mieszkin S."/>
            <person name="Alain K."/>
        </authorList>
    </citation>
    <scope>NUCLEOTIDE SEQUENCE</scope>
    <source>
        <strain evidence="4">BS-T2-15</strain>
    </source>
</reference>
<evidence type="ECO:0000256" key="1">
    <source>
        <dbReference type="SAM" id="MobiDB-lite"/>
    </source>
</evidence>
<feature type="compositionally biased region" description="Pro residues" evidence="1">
    <location>
        <begin position="191"/>
        <end position="215"/>
    </location>
</feature>
<keyword evidence="2" id="KW-0812">Transmembrane</keyword>
<feature type="compositionally biased region" description="Low complexity" evidence="1">
    <location>
        <begin position="177"/>
        <end position="190"/>
    </location>
</feature>
<dbReference type="RefSeq" id="WP_420854774.1">
    <property type="nucleotide sequence ID" value="NZ_JAJLJH010000013.1"/>
</dbReference>
<evidence type="ECO:0000313" key="5">
    <source>
        <dbReference type="Proteomes" id="UP001139353"/>
    </source>
</evidence>
<feature type="region of interest" description="Disordered" evidence="1">
    <location>
        <begin position="173"/>
        <end position="215"/>
    </location>
</feature>
<keyword evidence="5" id="KW-1185">Reference proteome</keyword>